<dbReference type="Pfam" id="PF12396">
    <property type="entry name" value="DUF3659"/>
    <property type="match status" value="1"/>
</dbReference>
<dbReference type="Proteomes" id="UP001140453">
    <property type="component" value="Unassembled WGS sequence"/>
</dbReference>
<proteinExistence type="predicted"/>
<evidence type="ECO:0000313" key="2">
    <source>
        <dbReference type="EMBL" id="KAJ4389799.1"/>
    </source>
</evidence>
<dbReference type="EMBL" id="JAPEVB010000004">
    <property type="protein sequence ID" value="KAJ4389799.1"/>
    <property type="molecule type" value="Genomic_DNA"/>
</dbReference>
<sequence>MTPVEPASDGELGYNTARSEVDSDGCSRVSETPPRYTQPEHGTLHEDDVEVEELSDDDGGQLPEDIEIGTLGGSIKKKTSQDPPADVKPIGHIPRIASVEGLGSNSHPTPPPEDDHAKQRKVPVYEAKKDHLVGMTIDEWGDILDDNAEVLGRVEGDLPSMIGRKISNARGDVLGDDGGLLGYVAEVGPGKGHPQSSKPTVPTWSLEEVEKAMAAAGKGPGGLRVDPFGNILDAEGNSVGSFHDNVSGFGRKSGAFPEDTPNGDAEESMPQSTPSSRPKQPKAKPAPRSKKPEGTATERRDKAQSQKKEENPLNPSDIFLDVKSTTEGIQLTIRIPTVFNSGGSPARPKITIE</sequence>
<reference evidence="2" key="1">
    <citation type="submission" date="2022-10" db="EMBL/GenBank/DDBJ databases">
        <title>Tapping the CABI collections for fungal endophytes: first genome assemblies for Collariella, Neodidymelliopsis, Ascochyta clinopodiicola, Didymella pomorum, Didymosphaeria variabile, Neocosmospora piperis and Neocucurbitaria cava.</title>
        <authorList>
            <person name="Hill R."/>
        </authorList>
    </citation>
    <scope>NUCLEOTIDE SEQUENCE</scope>
    <source>
        <strain evidence="2">IMI 355082</strain>
    </source>
</reference>
<dbReference type="AlphaFoldDB" id="A0A9W8YRH5"/>
<feature type="region of interest" description="Disordered" evidence="1">
    <location>
        <begin position="1"/>
        <end position="120"/>
    </location>
</feature>
<feature type="compositionally biased region" description="Basic and acidic residues" evidence="1">
    <location>
        <begin position="290"/>
        <end position="311"/>
    </location>
</feature>
<organism evidence="2 3">
    <name type="scientific">Gnomoniopsis smithogilvyi</name>
    <dbReference type="NCBI Taxonomy" id="1191159"/>
    <lineage>
        <taxon>Eukaryota</taxon>
        <taxon>Fungi</taxon>
        <taxon>Dikarya</taxon>
        <taxon>Ascomycota</taxon>
        <taxon>Pezizomycotina</taxon>
        <taxon>Sordariomycetes</taxon>
        <taxon>Sordariomycetidae</taxon>
        <taxon>Diaporthales</taxon>
        <taxon>Gnomoniaceae</taxon>
        <taxon>Gnomoniopsis</taxon>
    </lineage>
</organism>
<evidence type="ECO:0000256" key="1">
    <source>
        <dbReference type="SAM" id="MobiDB-lite"/>
    </source>
</evidence>
<keyword evidence="3" id="KW-1185">Reference proteome</keyword>
<feature type="region of interest" description="Disordered" evidence="1">
    <location>
        <begin position="243"/>
        <end position="321"/>
    </location>
</feature>
<comment type="caution">
    <text evidence="2">The sequence shown here is derived from an EMBL/GenBank/DDBJ whole genome shotgun (WGS) entry which is preliminary data.</text>
</comment>
<protein>
    <submittedName>
        <fullName evidence="2">Uncharacterized protein</fullName>
    </submittedName>
</protein>
<feature type="compositionally biased region" description="Acidic residues" evidence="1">
    <location>
        <begin position="47"/>
        <end position="67"/>
    </location>
</feature>
<dbReference type="OrthoDB" id="3946749at2759"/>
<evidence type="ECO:0000313" key="3">
    <source>
        <dbReference type="Proteomes" id="UP001140453"/>
    </source>
</evidence>
<gene>
    <name evidence="2" type="ORF">N0V93_007271</name>
</gene>
<dbReference type="InterPro" id="IPR022124">
    <property type="entry name" value="DUF3659"/>
</dbReference>
<feature type="compositionally biased region" description="Basic residues" evidence="1">
    <location>
        <begin position="279"/>
        <end position="289"/>
    </location>
</feature>
<accession>A0A9W8YRH5</accession>
<name>A0A9W8YRH5_9PEZI</name>